<gene>
    <name evidence="8" type="ORF">K1X15_18965</name>
</gene>
<feature type="transmembrane region" description="Helical" evidence="6">
    <location>
        <begin position="303"/>
        <end position="323"/>
    </location>
</feature>
<evidence type="ECO:0000313" key="9">
    <source>
        <dbReference type="Proteomes" id="UP000825799"/>
    </source>
</evidence>
<feature type="transmembrane region" description="Helical" evidence="6">
    <location>
        <begin position="93"/>
        <end position="116"/>
    </location>
</feature>
<dbReference type="InterPro" id="IPR020846">
    <property type="entry name" value="MFS_dom"/>
</dbReference>
<keyword evidence="4 6" id="KW-1133">Transmembrane helix</keyword>
<evidence type="ECO:0000313" key="8">
    <source>
        <dbReference type="EMBL" id="QYO76635.1"/>
    </source>
</evidence>
<evidence type="ECO:0000256" key="6">
    <source>
        <dbReference type="SAM" id="Phobius"/>
    </source>
</evidence>
<dbReference type="PANTHER" id="PTHR43124:SF3">
    <property type="entry name" value="CHLORAMPHENICOL EFFLUX PUMP RV0191"/>
    <property type="match status" value="1"/>
</dbReference>
<feature type="transmembrane region" description="Helical" evidence="6">
    <location>
        <begin position="179"/>
        <end position="198"/>
    </location>
</feature>
<feature type="transmembrane region" description="Helical" evidence="6">
    <location>
        <begin position="390"/>
        <end position="411"/>
    </location>
</feature>
<dbReference type="InterPro" id="IPR050189">
    <property type="entry name" value="MFS_Efflux_Transporters"/>
</dbReference>
<comment type="subcellular location">
    <subcellularLocation>
        <location evidence="1">Cell membrane</location>
        <topology evidence="1">Multi-pass membrane protein</topology>
    </subcellularLocation>
</comment>
<dbReference type="PANTHER" id="PTHR43124">
    <property type="entry name" value="PURINE EFFLUX PUMP PBUE"/>
    <property type="match status" value="1"/>
</dbReference>
<dbReference type="PROSITE" id="PS50850">
    <property type="entry name" value="MFS"/>
    <property type="match status" value="1"/>
</dbReference>
<evidence type="ECO:0000256" key="1">
    <source>
        <dbReference type="ARBA" id="ARBA00004651"/>
    </source>
</evidence>
<dbReference type="Pfam" id="PF07690">
    <property type="entry name" value="MFS_1"/>
    <property type="match status" value="1"/>
</dbReference>
<dbReference type="Gene3D" id="1.20.1250.20">
    <property type="entry name" value="MFS general substrate transporter like domains"/>
    <property type="match status" value="2"/>
</dbReference>
<dbReference type="SUPFAM" id="SSF103473">
    <property type="entry name" value="MFS general substrate transporter"/>
    <property type="match status" value="1"/>
</dbReference>
<keyword evidence="5 6" id="KW-0472">Membrane</keyword>
<sequence>MSVIALPKSPPLSELTGRQLQWIAGGAMMTLATMPGQTNFIAQFNTALRTEFGLSHGEFGGYYTLATLASASVLVFAGILADKIPARRLAISCMLGLAATALLMAGASHVAILVVALAMLRFFGQGMLSHVAMTTMSRWFNRFRGRALSFAGLGYTIGDAILPFVLTVSILAFGWRNVWAGAATMLVGLVVPAIWFLLRDPPEGRKGRPVIANPDGMGTMEPTGKQWTRSRVLRDPLFYFLLPGIMAPPAIGTLYIFHQAHLTQVKGWDLTTFTAMFPFLSLSVAVSSIVAGFLVDRFGSWRLMPIVLLPLAAASLILGTVAPIWSVPIAFICIGMTQGMMNPVVGALWVEIYGTAHIGAIRSLATAALVAASALGPGIAGYLIDAGAPITIQTFGYATYCGLGSILYLVLQSAMSRRVATIV</sequence>
<evidence type="ECO:0000259" key="7">
    <source>
        <dbReference type="PROSITE" id="PS50850"/>
    </source>
</evidence>
<feature type="transmembrane region" description="Helical" evidence="6">
    <location>
        <begin position="152"/>
        <end position="173"/>
    </location>
</feature>
<evidence type="ECO:0000256" key="3">
    <source>
        <dbReference type="ARBA" id="ARBA00022692"/>
    </source>
</evidence>
<organism evidence="8 9">
    <name type="scientific">Devosia salina</name>
    <dbReference type="NCBI Taxonomy" id="2860336"/>
    <lineage>
        <taxon>Bacteria</taxon>
        <taxon>Pseudomonadati</taxon>
        <taxon>Pseudomonadota</taxon>
        <taxon>Alphaproteobacteria</taxon>
        <taxon>Hyphomicrobiales</taxon>
        <taxon>Devosiaceae</taxon>
        <taxon>Devosia</taxon>
    </lineage>
</organism>
<dbReference type="InterPro" id="IPR011701">
    <property type="entry name" value="MFS"/>
</dbReference>
<dbReference type="EMBL" id="CP080590">
    <property type="protein sequence ID" value="QYO76635.1"/>
    <property type="molecule type" value="Genomic_DNA"/>
</dbReference>
<proteinExistence type="predicted"/>
<dbReference type="InterPro" id="IPR036259">
    <property type="entry name" value="MFS_trans_sf"/>
</dbReference>
<feature type="transmembrane region" description="Helical" evidence="6">
    <location>
        <begin position="277"/>
        <end position="296"/>
    </location>
</feature>
<feature type="transmembrane region" description="Helical" evidence="6">
    <location>
        <begin position="364"/>
        <end position="384"/>
    </location>
</feature>
<feature type="domain" description="Major facilitator superfamily (MFS) profile" evidence="7">
    <location>
        <begin position="1"/>
        <end position="423"/>
    </location>
</feature>
<evidence type="ECO:0000256" key="4">
    <source>
        <dbReference type="ARBA" id="ARBA00022989"/>
    </source>
</evidence>
<keyword evidence="2" id="KW-1003">Cell membrane</keyword>
<keyword evidence="9" id="KW-1185">Reference proteome</keyword>
<feature type="transmembrane region" description="Helical" evidence="6">
    <location>
        <begin position="20"/>
        <end position="42"/>
    </location>
</feature>
<accession>A0ABX8WEQ0</accession>
<feature type="transmembrane region" description="Helical" evidence="6">
    <location>
        <begin position="62"/>
        <end position="81"/>
    </location>
</feature>
<evidence type="ECO:0000256" key="2">
    <source>
        <dbReference type="ARBA" id="ARBA00022475"/>
    </source>
</evidence>
<reference evidence="8 9" key="1">
    <citation type="submission" date="2021-08" db="EMBL/GenBank/DDBJ databases">
        <title>Devosia salina sp. nov., isolated from the South China Sea sediment.</title>
        <authorList>
            <person name="Zhou Z."/>
        </authorList>
    </citation>
    <scope>NUCLEOTIDE SEQUENCE [LARGE SCALE GENOMIC DNA]</scope>
    <source>
        <strain evidence="8 9">SCS-3</strain>
    </source>
</reference>
<dbReference type="Proteomes" id="UP000825799">
    <property type="component" value="Chromosome"/>
</dbReference>
<feature type="transmembrane region" description="Helical" evidence="6">
    <location>
        <begin position="237"/>
        <end position="257"/>
    </location>
</feature>
<dbReference type="RefSeq" id="WP_220305104.1">
    <property type="nucleotide sequence ID" value="NZ_CP080590.1"/>
</dbReference>
<evidence type="ECO:0000256" key="5">
    <source>
        <dbReference type="ARBA" id="ARBA00023136"/>
    </source>
</evidence>
<protein>
    <submittedName>
        <fullName evidence="8">MFS transporter</fullName>
    </submittedName>
</protein>
<name>A0ABX8WEQ0_9HYPH</name>
<feature type="transmembrane region" description="Helical" evidence="6">
    <location>
        <begin position="329"/>
        <end position="352"/>
    </location>
</feature>
<keyword evidence="3 6" id="KW-0812">Transmembrane</keyword>